<evidence type="ECO:0000313" key="13">
    <source>
        <dbReference type="Proteomes" id="UP000231279"/>
    </source>
</evidence>
<keyword evidence="6" id="KW-0067">ATP-binding</keyword>
<dbReference type="GO" id="GO:0043531">
    <property type="term" value="F:ADP binding"/>
    <property type="evidence" value="ECO:0007669"/>
    <property type="project" value="InterPro"/>
</dbReference>
<evidence type="ECO:0000256" key="3">
    <source>
        <dbReference type="ARBA" id="ARBA00022737"/>
    </source>
</evidence>
<dbReference type="Gene3D" id="3.40.50.300">
    <property type="entry name" value="P-loop containing nucleotide triphosphate hydrolases"/>
    <property type="match status" value="1"/>
</dbReference>
<dbReference type="InterPro" id="IPR056789">
    <property type="entry name" value="LRR_R13L1-DRL21"/>
</dbReference>
<feature type="domain" description="Disease resistance protein winged helix" evidence="10">
    <location>
        <begin position="435"/>
        <end position="503"/>
    </location>
</feature>
<keyword evidence="5" id="KW-0611">Plant defense</keyword>
<dbReference type="Pfam" id="PF00931">
    <property type="entry name" value="NB-ARC"/>
    <property type="match status" value="1"/>
</dbReference>
<dbReference type="Gene3D" id="1.10.8.430">
    <property type="entry name" value="Helical domain of apoptotic protease-activating factors"/>
    <property type="match status" value="1"/>
</dbReference>
<dbReference type="STRING" id="429701.A0A2G9I1K2"/>
<proteinExistence type="inferred from homology"/>
<evidence type="ECO:0000259" key="8">
    <source>
        <dbReference type="Pfam" id="PF00931"/>
    </source>
</evidence>
<dbReference type="InterPro" id="IPR002182">
    <property type="entry name" value="NB-ARC"/>
</dbReference>
<reference evidence="13" key="1">
    <citation type="journal article" date="2018" name="Gigascience">
        <title>Genome assembly of the Pink Ipe (Handroanthus impetiginosus, Bignoniaceae), a highly valued, ecologically keystone Neotropical timber forest tree.</title>
        <authorList>
            <person name="Silva-Junior O.B."/>
            <person name="Grattapaglia D."/>
            <person name="Novaes E."/>
            <person name="Collevatti R.G."/>
        </authorList>
    </citation>
    <scope>NUCLEOTIDE SEQUENCE [LARGE SCALE GENOMIC DNA]</scope>
    <source>
        <strain evidence="13">cv. UFG-1</strain>
    </source>
</reference>
<dbReference type="PANTHER" id="PTHR36766">
    <property type="entry name" value="PLANT BROAD-SPECTRUM MILDEW RESISTANCE PROTEIN RPW8"/>
    <property type="match status" value="1"/>
</dbReference>
<dbReference type="Pfam" id="PF25019">
    <property type="entry name" value="LRR_R13L1-DRL21"/>
    <property type="match status" value="1"/>
</dbReference>
<dbReference type="EMBL" id="NKXS01000538">
    <property type="protein sequence ID" value="PIN23641.1"/>
    <property type="molecule type" value="Genomic_DNA"/>
</dbReference>
<feature type="domain" description="Disease resistance N-terminal" evidence="9">
    <location>
        <begin position="7"/>
        <end position="95"/>
    </location>
</feature>
<dbReference type="InterPro" id="IPR042197">
    <property type="entry name" value="Apaf_helical"/>
</dbReference>
<accession>A0A2G9I1K2</accession>
<dbReference type="GO" id="GO:0005524">
    <property type="term" value="F:ATP binding"/>
    <property type="evidence" value="ECO:0007669"/>
    <property type="project" value="UniProtKB-KW"/>
</dbReference>
<evidence type="ECO:0000256" key="6">
    <source>
        <dbReference type="ARBA" id="ARBA00022840"/>
    </source>
</evidence>
<evidence type="ECO:0000256" key="4">
    <source>
        <dbReference type="ARBA" id="ARBA00022741"/>
    </source>
</evidence>
<feature type="chain" id="PRO_5013816092" evidence="7">
    <location>
        <begin position="23"/>
        <end position="1354"/>
    </location>
</feature>
<organism evidence="12 13">
    <name type="scientific">Handroanthus impetiginosus</name>
    <dbReference type="NCBI Taxonomy" id="429701"/>
    <lineage>
        <taxon>Eukaryota</taxon>
        <taxon>Viridiplantae</taxon>
        <taxon>Streptophyta</taxon>
        <taxon>Embryophyta</taxon>
        <taxon>Tracheophyta</taxon>
        <taxon>Spermatophyta</taxon>
        <taxon>Magnoliopsida</taxon>
        <taxon>eudicotyledons</taxon>
        <taxon>Gunneridae</taxon>
        <taxon>Pentapetalae</taxon>
        <taxon>asterids</taxon>
        <taxon>lamiids</taxon>
        <taxon>Lamiales</taxon>
        <taxon>Bignoniaceae</taxon>
        <taxon>Crescentiina</taxon>
        <taxon>Tabebuia alliance</taxon>
        <taxon>Handroanthus</taxon>
    </lineage>
</organism>
<evidence type="ECO:0000259" key="10">
    <source>
        <dbReference type="Pfam" id="PF23559"/>
    </source>
</evidence>
<dbReference type="Gene3D" id="1.10.10.10">
    <property type="entry name" value="Winged helix-like DNA-binding domain superfamily/Winged helix DNA-binding domain"/>
    <property type="match status" value="1"/>
</dbReference>
<dbReference type="FunFam" id="3.40.50.300:FF:001091">
    <property type="entry name" value="Probable disease resistance protein At1g61300"/>
    <property type="match status" value="1"/>
</dbReference>
<dbReference type="SUPFAM" id="SSF52058">
    <property type="entry name" value="L domain-like"/>
    <property type="match status" value="2"/>
</dbReference>
<dbReference type="SUPFAM" id="SSF52540">
    <property type="entry name" value="P-loop containing nucleoside triphosphate hydrolases"/>
    <property type="match status" value="1"/>
</dbReference>
<comment type="similarity">
    <text evidence="1">Belongs to the disease resistance NB-LRR family.</text>
</comment>
<dbReference type="InterPro" id="IPR036388">
    <property type="entry name" value="WH-like_DNA-bd_sf"/>
</dbReference>
<comment type="caution">
    <text evidence="12">The sequence shown here is derived from an EMBL/GenBank/DDBJ whole genome shotgun (WGS) entry which is preliminary data.</text>
</comment>
<gene>
    <name evidence="12" type="ORF">CDL12_03632</name>
</gene>
<dbReference type="InterPro" id="IPR041118">
    <property type="entry name" value="Rx_N"/>
</dbReference>
<dbReference type="Gene3D" id="3.80.10.10">
    <property type="entry name" value="Ribonuclease Inhibitor"/>
    <property type="match status" value="3"/>
</dbReference>
<name>A0A2G9I1K2_9LAMI</name>
<feature type="domain" description="NB-ARC" evidence="8">
    <location>
        <begin position="181"/>
        <end position="350"/>
    </location>
</feature>
<dbReference type="Pfam" id="PF23559">
    <property type="entry name" value="WHD_DRP"/>
    <property type="match status" value="1"/>
</dbReference>
<evidence type="ECO:0000256" key="7">
    <source>
        <dbReference type="SAM" id="SignalP"/>
    </source>
</evidence>
<protein>
    <submittedName>
        <fullName evidence="12">Apoptotic ATPase</fullName>
    </submittedName>
</protein>
<sequence>MPVGELFLSAFIQVLFQQLASGAIVALARLERVESHFKKLRLNLSMIQAVLDDAEEKQLTEKSVVVWLENLRDLAYDLDDILDEITTQALIQESKGIQYNKTSMVWKLIPTCSSYTPSVLVSNYRMMSKIKDINSRLQFLVKQGRDLNLSENSRASSSRSSVIRPPSTSLVHESNVYGRDEDKEDVIKLLFGDEACRENISVIPIVGMGGIGKTTLAQLVYNDKYIKQNFHVRVWVCVSEEFDVISITKTIYEAVTGDSGQSKDLDTLQVSVKEKLAKAKFLIVLDDVWNESYGNWDHLFRPFQFGLPGSRIIVTTRNDSVASVVGSPRLAYHMKLLTEKDCLSLLAQHARTSLDENMEFRDVGLGLVKKCKGLPLAAKTLGGLLRTKETEREWEDVLNSKIWDLPGENNILPVLRLSYHHLPSHLKHLFAYCSIFPKDYEFDKNELVLLWMGEGFLEQPNERKRKEELGLEYFNDLLSRSFFQRQTGSESNFVMHDLINDLAHFVAGGTYYRLDEKMDTNQEYSMPEKTRYGSFLRHEYEVFTKFKAFYRVQGLRTFLPMPVQNSLVWPPFYLSNKILVELVPKLHRLRVLSLSGYSITELPSLICNLIHLRYLNLSGTSIVTLPESVGDLFHLQTLSLRNCRCICKLPPALGNLSNLRHLDNSNTDQLKDMPVEIGRLRNLQTLPKIVLSKVSGLGLRELRDLKLLRGTLSLLELQNVTDIEDVKEASLRCKKELDELQLTWGSDMDVSRNRSSEEEVIELLQPHEDLRTLKVEFYGGLNFPSWIGDPAFHKLSSISISSCSGCMFLPPLGQLPELKHLQVSGMPEVKCIGNEFYGVDVVVPFRKLETLRFDNMPNWEKWTAFGDGEDVQIRFPHLQHLAIFKCGKLTDVSHLNFPVLRELDIEECSKVLLESFCSLDSLINLKVEAITGMSHLPSELTQSLAALKVLECCNCNELLSLWPSEILPEHLTQLRRLVIADCSQLVSLGQGGQQLPCNLEVLELFRCANLVSLPNDLSNLGSLRELIIKNCVKFINFPQNGIPPTLKRLEILSCSALESLPTNISSLERLEIKECSSLTTWATGHFPFALKKLSIKNCTQLEPVSDSMFPQDCCLLLEDLSLCNLRNFTNLVHRLHGFSHVVELYLSKCHGLKRFPDQGLPPSLRALSVEDCAHLKSLPHRIRTMKFLESLEIRSCPRLDNFPKFDLPPNLSSLRIWDSKRFKPLTQWGLHRLKSLREFSICGGYKELELLGDNDCLFPPSLIKFSIARFPRLTSLCKVLENLKLLRHLSVMNCANVRDLPSEGLLEKLWHLEISDCPLLTQRCLKEKGDYWPKIAGIPCVEIDGTYVYKQRAV</sequence>
<keyword evidence="7" id="KW-0732">Signal</keyword>
<dbReference type="InterPro" id="IPR058922">
    <property type="entry name" value="WHD_DRP"/>
</dbReference>
<evidence type="ECO:0000256" key="2">
    <source>
        <dbReference type="ARBA" id="ARBA00022614"/>
    </source>
</evidence>
<dbReference type="FunFam" id="1.10.10.10:FF:000322">
    <property type="entry name" value="Probable disease resistance protein At1g63360"/>
    <property type="match status" value="1"/>
</dbReference>
<dbReference type="Pfam" id="PF18052">
    <property type="entry name" value="Rx_N"/>
    <property type="match status" value="1"/>
</dbReference>
<dbReference type="PRINTS" id="PR00364">
    <property type="entry name" value="DISEASERSIST"/>
</dbReference>
<dbReference type="Proteomes" id="UP000231279">
    <property type="component" value="Unassembled WGS sequence"/>
</dbReference>
<evidence type="ECO:0000256" key="1">
    <source>
        <dbReference type="ARBA" id="ARBA00008894"/>
    </source>
</evidence>
<evidence type="ECO:0000259" key="11">
    <source>
        <dbReference type="Pfam" id="PF25019"/>
    </source>
</evidence>
<dbReference type="OrthoDB" id="25838at2759"/>
<keyword evidence="13" id="KW-1185">Reference proteome</keyword>
<evidence type="ECO:0000259" key="9">
    <source>
        <dbReference type="Pfam" id="PF18052"/>
    </source>
</evidence>
<feature type="domain" description="R13L1/DRL21-like LRR repeat region" evidence="11">
    <location>
        <begin position="699"/>
        <end position="826"/>
    </location>
</feature>
<feature type="signal peptide" evidence="7">
    <location>
        <begin position="1"/>
        <end position="22"/>
    </location>
</feature>
<dbReference type="GO" id="GO:0051607">
    <property type="term" value="P:defense response to virus"/>
    <property type="evidence" value="ECO:0007669"/>
    <property type="project" value="UniProtKB-ARBA"/>
</dbReference>
<evidence type="ECO:0000313" key="12">
    <source>
        <dbReference type="EMBL" id="PIN23641.1"/>
    </source>
</evidence>
<evidence type="ECO:0000256" key="5">
    <source>
        <dbReference type="ARBA" id="ARBA00022821"/>
    </source>
</evidence>
<dbReference type="Gene3D" id="1.20.5.4130">
    <property type="match status" value="1"/>
</dbReference>
<dbReference type="InterPro" id="IPR027417">
    <property type="entry name" value="P-loop_NTPase"/>
</dbReference>
<keyword evidence="4" id="KW-0547">Nucleotide-binding</keyword>
<keyword evidence="2" id="KW-0433">Leucine-rich repeat</keyword>
<dbReference type="PANTHER" id="PTHR36766:SF51">
    <property type="entry name" value="DISEASE RESISTANCE RPP13-LIKE PROTEIN 1"/>
    <property type="match status" value="1"/>
</dbReference>
<dbReference type="InterPro" id="IPR032675">
    <property type="entry name" value="LRR_dom_sf"/>
</dbReference>
<keyword evidence="3" id="KW-0677">Repeat</keyword>